<dbReference type="EMBL" id="ML208261">
    <property type="protein sequence ID" value="TFK76104.1"/>
    <property type="molecule type" value="Genomic_DNA"/>
</dbReference>
<dbReference type="Proteomes" id="UP000308600">
    <property type="component" value="Unassembled WGS sequence"/>
</dbReference>
<protein>
    <submittedName>
        <fullName evidence="1">Uncharacterized protein</fullName>
    </submittedName>
</protein>
<name>A0ACD3BDL1_9AGAR</name>
<evidence type="ECO:0000313" key="1">
    <source>
        <dbReference type="EMBL" id="TFK76104.1"/>
    </source>
</evidence>
<accession>A0ACD3BDL1</accession>
<sequence length="155" mass="17155">MLRCLPRLRLTASHSRVLTIPALRTIRPAIHFSPPPPTPRRAFTSTQPKQASEDPIISAFKNTSLFRKLADKPEALHALENFAKLLQEAGVDLSSGKPPSTLQMMKLAANTRFRESAQKVADELRKAGVDFQSKELMAEIMSLKNKPPGSNEPKS</sequence>
<evidence type="ECO:0000313" key="2">
    <source>
        <dbReference type="Proteomes" id="UP000308600"/>
    </source>
</evidence>
<organism evidence="1 2">
    <name type="scientific">Pluteus cervinus</name>
    <dbReference type="NCBI Taxonomy" id="181527"/>
    <lineage>
        <taxon>Eukaryota</taxon>
        <taxon>Fungi</taxon>
        <taxon>Dikarya</taxon>
        <taxon>Basidiomycota</taxon>
        <taxon>Agaricomycotina</taxon>
        <taxon>Agaricomycetes</taxon>
        <taxon>Agaricomycetidae</taxon>
        <taxon>Agaricales</taxon>
        <taxon>Pluteineae</taxon>
        <taxon>Pluteaceae</taxon>
        <taxon>Pluteus</taxon>
    </lineage>
</organism>
<proteinExistence type="predicted"/>
<reference evidence="1 2" key="1">
    <citation type="journal article" date="2019" name="Nat. Ecol. Evol.">
        <title>Megaphylogeny resolves global patterns of mushroom evolution.</title>
        <authorList>
            <person name="Varga T."/>
            <person name="Krizsan K."/>
            <person name="Foldi C."/>
            <person name="Dima B."/>
            <person name="Sanchez-Garcia M."/>
            <person name="Sanchez-Ramirez S."/>
            <person name="Szollosi G.J."/>
            <person name="Szarkandi J.G."/>
            <person name="Papp V."/>
            <person name="Albert L."/>
            <person name="Andreopoulos W."/>
            <person name="Angelini C."/>
            <person name="Antonin V."/>
            <person name="Barry K.W."/>
            <person name="Bougher N.L."/>
            <person name="Buchanan P."/>
            <person name="Buyck B."/>
            <person name="Bense V."/>
            <person name="Catcheside P."/>
            <person name="Chovatia M."/>
            <person name="Cooper J."/>
            <person name="Damon W."/>
            <person name="Desjardin D."/>
            <person name="Finy P."/>
            <person name="Geml J."/>
            <person name="Haridas S."/>
            <person name="Hughes K."/>
            <person name="Justo A."/>
            <person name="Karasinski D."/>
            <person name="Kautmanova I."/>
            <person name="Kiss B."/>
            <person name="Kocsube S."/>
            <person name="Kotiranta H."/>
            <person name="LaButti K.M."/>
            <person name="Lechner B.E."/>
            <person name="Liimatainen K."/>
            <person name="Lipzen A."/>
            <person name="Lukacs Z."/>
            <person name="Mihaltcheva S."/>
            <person name="Morgado L.N."/>
            <person name="Niskanen T."/>
            <person name="Noordeloos M.E."/>
            <person name="Ohm R.A."/>
            <person name="Ortiz-Santana B."/>
            <person name="Ovrebo C."/>
            <person name="Racz N."/>
            <person name="Riley R."/>
            <person name="Savchenko A."/>
            <person name="Shiryaev A."/>
            <person name="Soop K."/>
            <person name="Spirin V."/>
            <person name="Szebenyi C."/>
            <person name="Tomsovsky M."/>
            <person name="Tulloss R.E."/>
            <person name="Uehling J."/>
            <person name="Grigoriev I.V."/>
            <person name="Vagvolgyi C."/>
            <person name="Papp T."/>
            <person name="Martin F.M."/>
            <person name="Miettinen O."/>
            <person name="Hibbett D.S."/>
            <person name="Nagy L.G."/>
        </authorList>
    </citation>
    <scope>NUCLEOTIDE SEQUENCE [LARGE SCALE GENOMIC DNA]</scope>
    <source>
        <strain evidence="1 2">NL-1719</strain>
    </source>
</reference>
<keyword evidence="2" id="KW-1185">Reference proteome</keyword>
<gene>
    <name evidence="1" type="ORF">BDN72DRAFT_891952</name>
</gene>